<dbReference type="AlphaFoldDB" id="X6NDJ3"/>
<keyword evidence="6 7" id="KW-0472">Membrane</keyword>
<organism evidence="8 9">
    <name type="scientific">Reticulomyxa filosa</name>
    <dbReference type="NCBI Taxonomy" id="46433"/>
    <lineage>
        <taxon>Eukaryota</taxon>
        <taxon>Sar</taxon>
        <taxon>Rhizaria</taxon>
        <taxon>Retaria</taxon>
        <taxon>Foraminifera</taxon>
        <taxon>Monothalamids</taxon>
        <taxon>Reticulomyxidae</taxon>
        <taxon>Reticulomyxa</taxon>
    </lineage>
</organism>
<keyword evidence="9" id="KW-1185">Reference proteome</keyword>
<feature type="transmembrane region" description="Helical" evidence="7">
    <location>
        <begin position="191"/>
        <end position="209"/>
    </location>
</feature>
<comment type="caution">
    <text evidence="8">The sequence shown here is derived from an EMBL/GenBank/DDBJ whole genome shotgun (WGS) entry which is preliminary data.</text>
</comment>
<sequence length="282" mass="31991">MQAAGVPGLIVTPQEFNLVLDPGICYFVLIPIFLVVFMRTVLSQNVSELVTSKPVLTQRDRIQHAQVMRRTQRTRGACHWIPKQKKKKKRGLIVVIPKSFLRRCRFLIGKALAPVEVAKAEPGEQNYDELANMVSMMKGNTASYISNIGFMIWVNSFFAGFLLVRLPFNLTETLRPLVQRDIVLDAFDCSYVSSLSWYFITFFGLRLLLGGESEDLDMKMMRDQMSGMAGPMMPPGAGGMPGMGSQYDPNPMFKTERNELQIVRHEWACADADKKLLRKWTD</sequence>
<dbReference type="EMBL" id="ASPP01009673">
    <property type="protein sequence ID" value="ETO23834.1"/>
    <property type="molecule type" value="Genomic_DNA"/>
</dbReference>
<accession>X6NDJ3</accession>
<evidence type="ECO:0000256" key="5">
    <source>
        <dbReference type="ARBA" id="ARBA00022989"/>
    </source>
</evidence>
<dbReference type="PANTHER" id="PTHR13116:SF5">
    <property type="entry name" value="ER MEMBRANE PROTEIN COMPLEX SUBUNIT 3"/>
    <property type="match status" value="1"/>
</dbReference>
<dbReference type="GO" id="GO:0072546">
    <property type="term" value="C:EMC complex"/>
    <property type="evidence" value="ECO:0007669"/>
    <property type="project" value="TreeGrafter"/>
</dbReference>
<evidence type="ECO:0000256" key="4">
    <source>
        <dbReference type="ARBA" id="ARBA00022692"/>
    </source>
</evidence>
<dbReference type="GO" id="GO:0034975">
    <property type="term" value="P:protein folding in endoplasmic reticulum"/>
    <property type="evidence" value="ECO:0007669"/>
    <property type="project" value="TreeGrafter"/>
</dbReference>
<evidence type="ECO:0000313" key="9">
    <source>
        <dbReference type="Proteomes" id="UP000023152"/>
    </source>
</evidence>
<evidence type="ECO:0000256" key="1">
    <source>
        <dbReference type="ARBA" id="ARBA00004141"/>
    </source>
</evidence>
<comment type="subcellular location">
    <subcellularLocation>
        <location evidence="1">Membrane</location>
        <topology evidence="1">Multi-pass membrane protein</topology>
    </subcellularLocation>
</comment>
<dbReference type="Pfam" id="PF01956">
    <property type="entry name" value="EMC3_TMCO1"/>
    <property type="match status" value="1"/>
</dbReference>
<feature type="transmembrane region" description="Helical" evidence="7">
    <location>
        <begin position="23"/>
        <end position="42"/>
    </location>
</feature>
<dbReference type="OMA" id="KDMDPRW"/>
<feature type="transmembrane region" description="Helical" evidence="7">
    <location>
        <begin position="144"/>
        <end position="164"/>
    </location>
</feature>
<dbReference type="OrthoDB" id="6745403at2759"/>
<gene>
    <name evidence="8" type="ORF">RFI_13335</name>
</gene>
<proteinExistence type="inferred from homology"/>
<dbReference type="InterPro" id="IPR002809">
    <property type="entry name" value="EMC3/TMCO1"/>
</dbReference>
<evidence type="ECO:0000256" key="3">
    <source>
        <dbReference type="ARBA" id="ARBA00020822"/>
    </source>
</evidence>
<name>X6NDJ3_RETFI</name>
<dbReference type="InterPro" id="IPR008568">
    <property type="entry name" value="EMC3"/>
</dbReference>
<comment type="similarity">
    <text evidence="2">Belongs to the EMC3 family.</text>
</comment>
<reference evidence="8 9" key="1">
    <citation type="journal article" date="2013" name="Curr. Biol.">
        <title>The Genome of the Foraminiferan Reticulomyxa filosa.</title>
        <authorList>
            <person name="Glockner G."/>
            <person name="Hulsmann N."/>
            <person name="Schleicher M."/>
            <person name="Noegel A.A."/>
            <person name="Eichinger L."/>
            <person name="Gallinger C."/>
            <person name="Pawlowski J."/>
            <person name="Sierra R."/>
            <person name="Euteneuer U."/>
            <person name="Pillet L."/>
            <person name="Moustafa A."/>
            <person name="Platzer M."/>
            <person name="Groth M."/>
            <person name="Szafranski K."/>
            <person name="Schliwa M."/>
        </authorList>
    </citation>
    <scope>NUCLEOTIDE SEQUENCE [LARGE SCALE GENOMIC DNA]</scope>
</reference>
<evidence type="ECO:0000256" key="6">
    <source>
        <dbReference type="ARBA" id="ARBA00023136"/>
    </source>
</evidence>
<evidence type="ECO:0000313" key="8">
    <source>
        <dbReference type="EMBL" id="ETO23834.1"/>
    </source>
</evidence>
<dbReference type="PANTHER" id="PTHR13116">
    <property type="entry name" value="ER MEMBRANE PROTEIN COMPLEX SUBUNIT 3"/>
    <property type="match status" value="1"/>
</dbReference>
<keyword evidence="5 7" id="KW-1133">Transmembrane helix</keyword>
<dbReference type="SMART" id="SM01415">
    <property type="entry name" value="DUF106"/>
    <property type="match status" value="1"/>
</dbReference>
<evidence type="ECO:0000256" key="7">
    <source>
        <dbReference type="SAM" id="Phobius"/>
    </source>
</evidence>
<protein>
    <recommendedName>
        <fullName evidence="3">ER membrane protein complex subunit 3</fullName>
    </recommendedName>
</protein>
<evidence type="ECO:0000256" key="2">
    <source>
        <dbReference type="ARBA" id="ARBA00005376"/>
    </source>
</evidence>
<keyword evidence="4 7" id="KW-0812">Transmembrane</keyword>
<dbReference type="Proteomes" id="UP000023152">
    <property type="component" value="Unassembled WGS sequence"/>
</dbReference>